<dbReference type="KEGG" id="pacr:FXN63_10645"/>
<organism evidence="1 2">
    <name type="scientific">Pigmentiphaga aceris</name>
    <dbReference type="NCBI Taxonomy" id="1940612"/>
    <lineage>
        <taxon>Bacteria</taxon>
        <taxon>Pseudomonadati</taxon>
        <taxon>Pseudomonadota</taxon>
        <taxon>Betaproteobacteria</taxon>
        <taxon>Burkholderiales</taxon>
        <taxon>Alcaligenaceae</taxon>
        <taxon>Pigmentiphaga</taxon>
    </lineage>
</organism>
<accession>A0A5C0AVL9</accession>
<evidence type="ECO:0000313" key="1">
    <source>
        <dbReference type="EMBL" id="QEI06245.1"/>
    </source>
</evidence>
<proteinExistence type="predicted"/>
<sequence>MNRVRRLLDPATGKTWSTRCDGELVIISNGFPGKEKHADKPKADAETARIWAEKEEWARLKKNMVLVTPDAAPGEPRMHCYLGGAYTGSLALADVGGRIMCSRSGDSEHLVFVSADGVISKPMDLPPNRLAWKIIHAPALDRVLVQADDQVIAWSDASGAFEALTESRARHGSFLDAAGTRIAWYDAPDVVVKDIATGKELFRRKFEAQIYKGSVQMTGALSPDGSTVAACAQEGEVVLFDIASGESRTWQGSFTQIDKLEFSGDGRWLIAKGRYAGWGLHCFDVAAGAARTDWPDLGDLGNGDFAIDPTGTRLAVTHRGHIEVFDLATMQSVLRFRVEHIVRRADIAWMGTDTIAVRTDYACASLYAV</sequence>
<dbReference type="SUPFAM" id="SSF50969">
    <property type="entry name" value="YVTN repeat-like/Quinoprotein amine dehydrogenase"/>
    <property type="match status" value="1"/>
</dbReference>
<dbReference type="EMBL" id="CP043046">
    <property type="protein sequence ID" value="QEI06245.1"/>
    <property type="molecule type" value="Genomic_DNA"/>
</dbReference>
<protein>
    <submittedName>
        <fullName evidence="1">PQQ-binding-like beta-propeller repeat protein</fullName>
    </submittedName>
</protein>
<dbReference type="InterPro" id="IPR015943">
    <property type="entry name" value="WD40/YVTN_repeat-like_dom_sf"/>
</dbReference>
<dbReference type="OrthoDB" id="9149857at2"/>
<gene>
    <name evidence="1" type="ORF">FXN63_10645</name>
</gene>
<dbReference type="RefSeq" id="WP_148814657.1">
    <property type="nucleotide sequence ID" value="NZ_CP043046.1"/>
</dbReference>
<keyword evidence="2" id="KW-1185">Reference proteome</keyword>
<dbReference type="Proteomes" id="UP000325161">
    <property type="component" value="Chromosome"/>
</dbReference>
<evidence type="ECO:0000313" key="2">
    <source>
        <dbReference type="Proteomes" id="UP000325161"/>
    </source>
</evidence>
<dbReference type="Gene3D" id="2.130.10.10">
    <property type="entry name" value="YVTN repeat-like/Quinoprotein amine dehydrogenase"/>
    <property type="match status" value="1"/>
</dbReference>
<name>A0A5C0AVL9_9BURK</name>
<dbReference type="AlphaFoldDB" id="A0A5C0AVL9"/>
<reference evidence="1 2" key="1">
    <citation type="submission" date="2019-08" db="EMBL/GenBank/DDBJ databases">
        <title>Amphibian skin-associated Pigmentiphaga: genome sequence and occurrence across geography and hosts.</title>
        <authorList>
            <person name="Bletz M.C."/>
            <person name="Bunk B."/>
            <person name="Sproeer C."/>
            <person name="Biwer P."/>
            <person name="Reiter S."/>
            <person name="Rabemananjara F.C.E."/>
            <person name="Schulz S."/>
            <person name="Overmann J."/>
            <person name="Vences M."/>
        </authorList>
    </citation>
    <scope>NUCLEOTIDE SEQUENCE [LARGE SCALE GENOMIC DNA]</scope>
    <source>
        <strain evidence="1 2">Mada1488</strain>
    </source>
</reference>
<dbReference type="InterPro" id="IPR011044">
    <property type="entry name" value="Quino_amine_DH_bsu"/>
</dbReference>